<reference evidence="13" key="1">
    <citation type="submission" date="2020-12" db="EMBL/GenBank/DDBJ databases">
        <title>Sanguibacter suaedae sp. nov., isolated from Suaeda aralocaspica.</title>
        <authorList>
            <person name="Ma Q."/>
        </authorList>
    </citation>
    <scope>NUCLEOTIDE SEQUENCE</scope>
    <source>
        <strain evidence="13">YZGR15</strain>
    </source>
</reference>
<evidence type="ECO:0000313" key="13">
    <source>
        <dbReference type="EMBL" id="MBI9115320.1"/>
    </source>
</evidence>
<comment type="similarity">
    <text evidence="5 11">Belongs to the purine/pyrimidine phosphoribosyltransferase family.</text>
</comment>
<feature type="domain" description="Phosphoribosyltransferase" evidence="12">
    <location>
        <begin position="39"/>
        <end position="156"/>
    </location>
</feature>
<dbReference type="GO" id="GO:0006168">
    <property type="term" value="P:adenine salvage"/>
    <property type="evidence" value="ECO:0007669"/>
    <property type="project" value="InterPro"/>
</dbReference>
<keyword evidence="7 11" id="KW-0963">Cytoplasm</keyword>
<comment type="pathway">
    <text evidence="4 11">Purine metabolism; AMP biosynthesis via salvage pathway; AMP from adenine: step 1/1.</text>
</comment>
<keyword evidence="8 11" id="KW-0328">Glycosyltransferase</keyword>
<evidence type="ECO:0000256" key="1">
    <source>
        <dbReference type="ARBA" id="ARBA00000868"/>
    </source>
</evidence>
<evidence type="ECO:0000256" key="2">
    <source>
        <dbReference type="ARBA" id="ARBA00003968"/>
    </source>
</evidence>
<dbReference type="GO" id="GO:0006166">
    <property type="term" value="P:purine ribonucleoside salvage"/>
    <property type="evidence" value="ECO:0007669"/>
    <property type="project" value="UniProtKB-UniRule"/>
</dbReference>
<dbReference type="Gene3D" id="3.40.50.2020">
    <property type="match status" value="1"/>
</dbReference>
<dbReference type="PANTHER" id="PTHR32315">
    <property type="entry name" value="ADENINE PHOSPHORIBOSYLTRANSFERASE"/>
    <property type="match status" value="1"/>
</dbReference>
<evidence type="ECO:0000313" key="14">
    <source>
        <dbReference type="Proteomes" id="UP000602087"/>
    </source>
</evidence>
<evidence type="ECO:0000256" key="8">
    <source>
        <dbReference type="ARBA" id="ARBA00022676"/>
    </source>
</evidence>
<dbReference type="EMBL" id="JAEINH010000007">
    <property type="protein sequence ID" value="MBI9115320.1"/>
    <property type="molecule type" value="Genomic_DNA"/>
</dbReference>
<accession>A0A934ICM3</accession>
<comment type="subcellular location">
    <subcellularLocation>
        <location evidence="3 11">Cytoplasm</location>
    </subcellularLocation>
</comment>
<organism evidence="13 14">
    <name type="scientific">Sanguibacter suaedae</name>
    <dbReference type="NCBI Taxonomy" id="2795737"/>
    <lineage>
        <taxon>Bacteria</taxon>
        <taxon>Bacillati</taxon>
        <taxon>Actinomycetota</taxon>
        <taxon>Actinomycetes</taxon>
        <taxon>Micrococcales</taxon>
        <taxon>Sanguibacteraceae</taxon>
        <taxon>Sanguibacter</taxon>
    </lineage>
</organism>
<keyword evidence="14" id="KW-1185">Reference proteome</keyword>
<dbReference type="PANTHER" id="PTHR32315:SF3">
    <property type="entry name" value="ADENINE PHOSPHORIBOSYLTRANSFERASE"/>
    <property type="match status" value="1"/>
</dbReference>
<evidence type="ECO:0000256" key="10">
    <source>
        <dbReference type="ARBA" id="ARBA00022726"/>
    </source>
</evidence>
<dbReference type="SUPFAM" id="SSF53271">
    <property type="entry name" value="PRTase-like"/>
    <property type="match status" value="1"/>
</dbReference>
<dbReference type="RefSeq" id="WP_198733884.1">
    <property type="nucleotide sequence ID" value="NZ_JAEINH010000007.1"/>
</dbReference>
<dbReference type="GO" id="GO:0044209">
    <property type="term" value="P:AMP salvage"/>
    <property type="evidence" value="ECO:0007669"/>
    <property type="project" value="UniProtKB-UniRule"/>
</dbReference>
<dbReference type="NCBIfam" id="TIGR01090">
    <property type="entry name" value="apt"/>
    <property type="match status" value="1"/>
</dbReference>
<evidence type="ECO:0000256" key="3">
    <source>
        <dbReference type="ARBA" id="ARBA00004496"/>
    </source>
</evidence>
<evidence type="ECO:0000256" key="4">
    <source>
        <dbReference type="ARBA" id="ARBA00004659"/>
    </source>
</evidence>
<protein>
    <recommendedName>
        <fullName evidence="6 11">Adenine phosphoribosyltransferase</fullName>
        <shortName evidence="11">APRT</shortName>
        <ecNumber evidence="6 11">2.4.2.7</ecNumber>
    </recommendedName>
</protein>
<dbReference type="Proteomes" id="UP000602087">
    <property type="component" value="Unassembled WGS sequence"/>
</dbReference>
<evidence type="ECO:0000256" key="6">
    <source>
        <dbReference type="ARBA" id="ARBA00011893"/>
    </source>
</evidence>
<name>A0A934ICM3_9MICO</name>
<dbReference type="Pfam" id="PF00156">
    <property type="entry name" value="Pribosyltran"/>
    <property type="match status" value="1"/>
</dbReference>
<keyword evidence="9 11" id="KW-0808">Transferase</keyword>
<dbReference type="InterPro" id="IPR050054">
    <property type="entry name" value="UPRTase/APRTase"/>
</dbReference>
<dbReference type="CDD" id="cd06223">
    <property type="entry name" value="PRTases_typeI"/>
    <property type="match status" value="1"/>
</dbReference>
<comment type="function">
    <text evidence="2 11">Catalyzes a salvage reaction resulting in the formation of AMP, that is energically less costly than de novo synthesis.</text>
</comment>
<dbReference type="FunFam" id="3.40.50.2020:FF:000021">
    <property type="entry name" value="Adenine phosphoribosyltransferase"/>
    <property type="match status" value="1"/>
</dbReference>
<dbReference type="InterPro" id="IPR005764">
    <property type="entry name" value="Ade_phspho_trans"/>
</dbReference>
<dbReference type="EC" id="2.4.2.7" evidence="6 11"/>
<evidence type="ECO:0000256" key="7">
    <source>
        <dbReference type="ARBA" id="ARBA00022490"/>
    </source>
</evidence>
<evidence type="ECO:0000259" key="12">
    <source>
        <dbReference type="Pfam" id="PF00156"/>
    </source>
</evidence>
<dbReference type="GO" id="GO:0016208">
    <property type="term" value="F:AMP binding"/>
    <property type="evidence" value="ECO:0007669"/>
    <property type="project" value="TreeGrafter"/>
</dbReference>
<comment type="catalytic activity">
    <reaction evidence="1 11">
        <text>AMP + diphosphate = 5-phospho-alpha-D-ribose 1-diphosphate + adenine</text>
        <dbReference type="Rhea" id="RHEA:16609"/>
        <dbReference type="ChEBI" id="CHEBI:16708"/>
        <dbReference type="ChEBI" id="CHEBI:33019"/>
        <dbReference type="ChEBI" id="CHEBI:58017"/>
        <dbReference type="ChEBI" id="CHEBI:456215"/>
        <dbReference type="EC" id="2.4.2.7"/>
    </reaction>
</comment>
<dbReference type="AlphaFoldDB" id="A0A934ICM3"/>
<comment type="caution">
    <text evidence="13">The sequence shown here is derived from an EMBL/GenBank/DDBJ whole genome shotgun (WGS) entry which is preliminary data.</text>
</comment>
<dbReference type="HAMAP" id="MF_00004">
    <property type="entry name" value="Aden_phosphoribosyltr"/>
    <property type="match status" value="1"/>
</dbReference>
<evidence type="ECO:0000256" key="11">
    <source>
        <dbReference type="HAMAP-Rule" id="MF_00004"/>
    </source>
</evidence>
<dbReference type="GO" id="GO:0003999">
    <property type="term" value="F:adenine phosphoribosyltransferase activity"/>
    <property type="evidence" value="ECO:0007669"/>
    <property type="project" value="UniProtKB-UniRule"/>
</dbReference>
<dbReference type="InterPro" id="IPR000836">
    <property type="entry name" value="PRTase_dom"/>
</dbReference>
<gene>
    <name evidence="11" type="primary">apt</name>
    <name evidence="13" type="ORF">JAV76_09905</name>
</gene>
<proteinExistence type="inferred from homology"/>
<dbReference type="InterPro" id="IPR029057">
    <property type="entry name" value="PRTase-like"/>
</dbReference>
<dbReference type="NCBIfam" id="NF002636">
    <property type="entry name" value="PRK02304.1-5"/>
    <property type="match status" value="1"/>
</dbReference>
<dbReference type="NCBIfam" id="NF002634">
    <property type="entry name" value="PRK02304.1-3"/>
    <property type="match status" value="1"/>
</dbReference>
<keyword evidence="10 11" id="KW-0660">Purine salvage</keyword>
<comment type="subunit">
    <text evidence="11">Homodimer.</text>
</comment>
<evidence type="ECO:0000256" key="5">
    <source>
        <dbReference type="ARBA" id="ARBA00008391"/>
    </source>
</evidence>
<sequence>MSGVASGVPADTLLAHVRDVPDFPEPGIVFKDITGLLVDGEAFAEAVRRLADIVPEGVELIAGMEARGFIVGAALAAHLGIGFVPIRKAGKLPPPTHRASYALEYGEAVLEVREGTVSPGARVLLVDDILATGGTAAAAADLVEQVGAEVVGVTFLLELLGLGGRDRLGGRVVSAVLSVEP</sequence>
<dbReference type="GO" id="GO:0005737">
    <property type="term" value="C:cytoplasm"/>
    <property type="evidence" value="ECO:0007669"/>
    <property type="project" value="UniProtKB-SubCell"/>
</dbReference>
<evidence type="ECO:0000256" key="9">
    <source>
        <dbReference type="ARBA" id="ARBA00022679"/>
    </source>
</evidence>
<dbReference type="GO" id="GO:0002055">
    <property type="term" value="F:adenine binding"/>
    <property type="evidence" value="ECO:0007669"/>
    <property type="project" value="TreeGrafter"/>
</dbReference>